<evidence type="ECO:0000313" key="6">
    <source>
        <dbReference type="EMBL" id="OXM16698.1"/>
    </source>
</evidence>
<dbReference type="InterPro" id="IPR036390">
    <property type="entry name" value="WH_DNA-bd_sf"/>
</dbReference>
<accession>A0A229P3J7</accession>
<keyword evidence="2 5" id="KW-0132">Cell division</keyword>
<evidence type="ECO:0000256" key="1">
    <source>
        <dbReference type="ARBA" id="ARBA00022490"/>
    </source>
</evidence>
<protein>
    <recommendedName>
        <fullName evidence="5">Segregation and condensation protein B</fullName>
    </recommendedName>
</protein>
<dbReference type="Pfam" id="PF04079">
    <property type="entry name" value="SMC_ScpB"/>
    <property type="match status" value="1"/>
</dbReference>
<dbReference type="Gene3D" id="1.10.10.10">
    <property type="entry name" value="Winged helix-like DNA-binding domain superfamily/Winged helix DNA-binding domain"/>
    <property type="match status" value="2"/>
</dbReference>
<dbReference type="PANTHER" id="PTHR34298:SF2">
    <property type="entry name" value="SEGREGATION AND CONDENSATION PROTEIN B"/>
    <property type="match status" value="1"/>
</dbReference>
<organism evidence="6 7">
    <name type="scientific">Paenibacillus herberti</name>
    <dbReference type="NCBI Taxonomy" id="1619309"/>
    <lineage>
        <taxon>Bacteria</taxon>
        <taxon>Bacillati</taxon>
        <taxon>Bacillota</taxon>
        <taxon>Bacilli</taxon>
        <taxon>Bacillales</taxon>
        <taxon>Paenibacillaceae</taxon>
        <taxon>Paenibacillus</taxon>
    </lineage>
</organism>
<sequence length="199" mass="22113">MMVQQLKSIIEGLLFMAGDEGLTVKQLAEIIEIDSRLAGDMVRELKADMEQGGRGIRIAEVAGAFRFTTHAEHASYFERMAYSPSRSSLSQAALETLAIIAYRQPITRVEIEEIRGVKSEKAIQTLVAKDLIEEKGRAEQIGRPILYGTTRSFLDHFELGSLEALPEPAAVTPEAELEEQTQMLFGRLDSRESRGNSTK</sequence>
<evidence type="ECO:0000256" key="5">
    <source>
        <dbReference type="HAMAP-Rule" id="MF_01804"/>
    </source>
</evidence>
<comment type="similarity">
    <text evidence="5">Belongs to the ScpB family.</text>
</comment>
<dbReference type="OrthoDB" id="9806226at2"/>
<dbReference type="SUPFAM" id="SSF46785">
    <property type="entry name" value="Winged helix' DNA-binding domain"/>
    <property type="match status" value="2"/>
</dbReference>
<evidence type="ECO:0000313" key="7">
    <source>
        <dbReference type="Proteomes" id="UP000215145"/>
    </source>
</evidence>
<dbReference type="PANTHER" id="PTHR34298">
    <property type="entry name" value="SEGREGATION AND CONDENSATION PROTEIN B"/>
    <property type="match status" value="1"/>
</dbReference>
<comment type="caution">
    <text evidence="6">The sequence shown here is derived from an EMBL/GenBank/DDBJ whole genome shotgun (WGS) entry which is preliminary data.</text>
</comment>
<dbReference type="InterPro" id="IPR036388">
    <property type="entry name" value="WH-like_DNA-bd_sf"/>
</dbReference>
<comment type="subcellular location">
    <subcellularLocation>
        <location evidence="5">Cytoplasm</location>
    </subcellularLocation>
    <text evidence="5">Associated with two foci at the outer edges of the nucleoid region in young cells, and at four foci within both cell halves in older cells.</text>
</comment>
<evidence type="ECO:0000256" key="2">
    <source>
        <dbReference type="ARBA" id="ARBA00022618"/>
    </source>
</evidence>
<keyword evidence="3 5" id="KW-0159">Chromosome partition</keyword>
<dbReference type="GO" id="GO:0051301">
    <property type="term" value="P:cell division"/>
    <property type="evidence" value="ECO:0007669"/>
    <property type="project" value="UniProtKB-KW"/>
</dbReference>
<evidence type="ECO:0000256" key="3">
    <source>
        <dbReference type="ARBA" id="ARBA00022829"/>
    </source>
</evidence>
<dbReference type="Proteomes" id="UP000215145">
    <property type="component" value="Unassembled WGS sequence"/>
</dbReference>
<dbReference type="GO" id="GO:0005737">
    <property type="term" value="C:cytoplasm"/>
    <property type="evidence" value="ECO:0007669"/>
    <property type="project" value="UniProtKB-SubCell"/>
</dbReference>
<keyword evidence="1 5" id="KW-0963">Cytoplasm</keyword>
<proteinExistence type="inferred from homology"/>
<keyword evidence="7" id="KW-1185">Reference proteome</keyword>
<gene>
    <name evidence="5 6" type="primary">scpB</name>
    <name evidence="6" type="ORF">CGZ75_08570</name>
</gene>
<dbReference type="AlphaFoldDB" id="A0A229P3J7"/>
<reference evidence="6 7" key="1">
    <citation type="submission" date="2017-07" db="EMBL/GenBank/DDBJ databases">
        <title>Paenibacillus herberti R33 genome sequencing and assembly.</title>
        <authorList>
            <person name="Su W."/>
        </authorList>
    </citation>
    <scope>NUCLEOTIDE SEQUENCE [LARGE SCALE GENOMIC DNA]</scope>
    <source>
        <strain evidence="6 7">R33</strain>
    </source>
</reference>
<comment type="function">
    <text evidence="5">Participates in chromosomal partition during cell division. May act via the formation of a condensin-like complex containing Smc and ScpA that pull DNA away from mid-cell into both cell halves.</text>
</comment>
<dbReference type="PIRSF" id="PIRSF019345">
    <property type="entry name" value="ScpB"/>
    <property type="match status" value="1"/>
</dbReference>
<dbReference type="InterPro" id="IPR005234">
    <property type="entry name" value="ScpB_csome_segregation"/>
</dbReference>
<dbReference type="NCBIfam" id="TIGR00281">
    <property type="entry name" value="SMC-Scp complex subunit ScpB"/>
    <property type="match status" value="1"/>
</dbReference>
<name>A0A229P3J7_9BACL</name>
<evidence type="ECO:0000256" key="4">
    <source>
        <dbReference type="ARBA" id="ARBA00023306"/>
    </source>
</evidence>
<dbReference type="EMBL" id="NMUQ01000001">
    <property type="protein sequence ID" value="OXM16698.1"/>
    <property type="molecule type" value="Genomic_DNA"/>
</dbReference>
<keyword evidence="4 5" id="KW-0131">Cell cycle</keyword>
<dbReference type="GO" id="GO:0051304">
    <property type="term" value="P:chromosome separation"/>
    <property type="evidence" value="ECO:0007669"/>
    <property type="project" value="InterPro"/>
</dbReference>
<dbReference type="HAMAP" id="MF_01804">
    <property type="entry name" value="ScpB"/>
    <property type="match status" value="1"/>
</dbReference>
<dbReference type="GO" id="GO:0006260">
    <property type="term" value="P:DNA replication"/>
    <property type="evidence" value="ECO:0007669"/>
    <property type="project" value="UniProtKB-UniRule"/>
</dbReference>
<comment type="subunit">
    <text evidence="5">Homodimer. Homodimerization may be required to stabilize the binding of ScpA to the Smc head domains. Component of a cohesin-like complex composed of ScpA, ScpB and the Smc homodimer, in which ScpA and ScpB bind to the head domain of Smc. The presence of the three proteins is required for the association of the complex with DNA.</text>
</comment>